<evidence type="ECO:0000256" key="10">
    <source>
        <dbReference type="ARBA" id="ARBA00022982"/>
    </source>
</evidence>
<dbReference type="InterPro" id="IPR029039">
    <property type="entry name" value="Flavoprotein-like_sf"/>
</dbReference>
<dbReference type="Pfam" id="PF00258">
    <property type="entry name" value="Flavodoxin_1"/>
    <property type="match status" value="1"/>
</dbReference>
<dbReference type="PROSITE" id="PS51384">
    <property type="entry name" value="FAD_FR"/>
    <property type="match status" value="1"/>
</dbReference>
<evidence type="ECO:0000256" key="11">
    <source>
        <dbReference type="ARBA" id="ARBA00023002"/>
    </source>
</evidence>
<gene>
    <name evidence="20" type="ORF">GOMPHAMPRED_006565</name>
</gene>
<dbReference type="InterPro" id="IPR017972">
    <property type="entry name" value="Cyt_P450_CS"/>
</dbReference>
<evidence type="ECO:0000256" key="3">
    <source>
        <dbReference type="ARBA" id="ARBA00022448"/>
    </source>
</evidence>
<name>A0A8H3G078_9LECA</name>
<evidence type="ECO:0000259" key="19">
    <source>
        <dbReference type="PROSITE" id="PS51384"/>
    </source>
</evidence>
<dbReference type="Pfam" id="PF00067">
    <property type="entry name" value="p450"/>
    <property type="match status" value="1"/>
</dbReference>
<dbReference type="GO" id="GO:0005506">
    <property type="term" value="F:iron ion binding"/>
    <property type="evidence" value="ECO:0007669"/>
    <property type="project" value="UniProtKB-UniRule"/>
</dbReference>
<keyword evidence="21" id="KW-1185">Reference proteome</keyword>
<evidence type="ECO:0000256" key="6">
    <source>
        <dbReference type="ARBA" id="ARBA00022643"/>
    </source>
</evidence>
<keyword evidence="12 15" id="KW-0408">Iron</keyword>
<dbReference type="InterPro" id="IPR017938">
    <property type="entry name" value="Riboflavin_synthase-like_b-brl"/>
</dbReference>
<dbReference type="PRINTS" id="PR00371">
    <property type="entry name" value="FPNCR"/>
</dbReference>
<dbReference type="PRINTS" id="PR00369">
    <property type="entry name" value="FLAVODOXIN"/>
</dbReference>
<dbReference type="Proteomes" id="UP000664169">
    <property type="component" value="Unassembled WGS sequence"/>
</dbReference>
<keyword evidence="4 15" id="KW-0349">Heme</keyword>
<comment type="catalytic activity">
    <reaction evidence="14 15">
        <text>2 oxidized [cytochrome P450] + NADPH = 2 reduced [cytochrome P450] + NADP(+) + H(+)</text>
        <dbReference type="Rhea" id="RHEA:24040"/>
        <dbReference type="Rhea" id="RHEA-COMP:14627"/>
        <dbReference type="Rhea" id="RHEA-COMP:14628"/>
        <dbReference type="ChEBI" id="CHEBI:15378"/>
        <dbReference type="ChEBI" id="CHEBI:55376"/>
        <dbReference type="ChEBI" id="CHEBI:57783"/>
        <dbReference type="ChEBI" id="CHEBI:58349"/>
        <dbReference type="ChEBI" id="CHEBI:60344"/>
        <dbReference type="EC" id="1.6.2.4"/>
    </reaction>
</comment>
<feature type="binding site" description="axial binding residue" evidence="16">
    <location>
        <position position="404"/>
    </location>
    <ligand>
        <name>heme</name>
        <dbReference type="ChEBI" id="CHEBI:30413"/>
    </ligand>
    <ligandPart>
        <name>Fe</name>
        <dbReference type="ChEBI" id="CHEBI:18248"/>
    </ligandPart>
</feature>
<dbReference type="AlphaFoldDB" id="A0A8H3G078"/>
<evidence type="ECO:0000256" key="1">
    <source>
        <dbReference type="ARBA" id="ARBA00001971"/>
    </source>
</evidence>
<feature type="region of interest" description="Disordered" evidence="17">
    <location>
        <begin position="472"/>
        <end position="495"/>
    </location>
</feature>
<dbReference type="CDD" id="cd06206">
    <property type="entry name" value="bifunctional_CYPOR"/>
    <property type="match status" value="1"/>
</dbReference>
<dbReference type="EC" id="1.14.14.1" evidence="15"/>
<dbReference type="Pfam" id="PF00175">
    <property type="entry name" value="NAD_binding_1"/>
    <property type="match status" value="1"/>
</dbReference>
<comment type="cofactor">
    <cofactor evidence="15">
        <name>FAD</name>
        <dbReference type="ChEBI" id="CHEBI:57692"/>
    </cofactor>
    <cofactor evidence="15">
        <name>FMN</name>
        <dbReference type="ChEBI" id="CHEBI:58210"/>
    </cofactor>
</comment>
<feature type="domain" description="Flavodoxin-like" evidence="18">
    <location>
        <begin position="499"/>
        <end position="639"/>
    </location>
</feature>
<evidence type="ECO:0000256" key="4">
    <source>
        <dbReference type="ARBA" id="ARBA00022617"/>
    </source>
</evidence>
<dbReference type="GO" id="GO:0050660">
    <property type="term" value="F:flavin adenine dinucleotide binding"/>
    <property type="evidence" value="ECO:0007669"/>
    <property type="project" value="TreeGrafter"/>
</dbReference>
<dbReference type="Gene3D" id="1.20.990.10">
    <property type="entry name" value="NADPH-cytochrome p450 Reductase, Chain A, domain 3"/>
    <property type="match status" value="1"/>
</dbReference>
<evidence type="ECO:0000259" key="18">
    <source>
        <dbReference type="PROSITE" id="PS50902"/>
    </source>
</evidence>
<keyword evidence="10 15" id="KW-0249">Electron transport</keyword>
<dbReference type="InterPro" id="IPR003097">
    <property type="entry name" value="CysJ-like_FAD-binding"/>
</dbReference>
<dbReference type="InterPro" id="IPR001709">
    <property type="entry name" value="Flavoprot_Pyr_Nucl_cyt_Rdtase"/>
</dbReference>
<dbReference type="PROSITE" id="PS00086">
    <property type="entry name" value="CYTOCHROME_P450"/>
    <property type="match status" value="1"/>
</dbReference>
<dbReference type="PANTHER" id="PTHR19384:SF127">
    <property type="entry name" value="BIFUNCTIONAL CYTOCHROME P450_NADPH--P450 REDUCTASE"/>
    <property type="match status" value="1"/>
</dbReference>
<dbReference type="PANTHER" id="PTHR19384">
    <property type="entry name" value="NITRIC OXIDE SYNTHASE-RELATED"/>
    <property type="match status" value="1"/>
</dbReference>
<dbReference type="Gene3D" id="3.40.50.360">
    <property type="match status" value="1"/>
</dbReference>
<evidence type="ECO:0000256" key="9">
    <source>
        <dbReference type="ARBA" id="ARBA00022857"/>
    </source>
</evidence>
<evidence type="ECO:0000256" key="14">
    <source>
        <dbReference type="ARBA" id="ARBA00049342"/>
    </source>
</evidence>
<dbReference type="InterPro" id="IPR001433">
    <property type="entry name" value="OxRdtase_FAD/NAD-bd"/>
</dbReference>
<dbReference type="GO" id="GO:0010181">
    <property type="term" value="F:FMN binding"/>
    <property type="evidence" value="ECO:0007669"/>
    <property type="project" value="UniProtKB-UniRule"/>
</dbReference>
<dbReference type="Gene3D" id="1.10.630.10">
    <property type="entry name" value="Cytochrome P450"/>
    <property type="match status" value="1"/>
</dbReference>
<sequence>MSTPIPQPPALPLLGNIRDINAESPLLSIMHLAQKYGPIYKLSFFGRERYFVSSAELVNELCDEKRFCKSTEGVLDSLRAGVGPGLFTARHAEHEWEVAHRTLVPAFGPIGIKGMFDEMHDIASQLVIKWARNEGQTIDVTDNYTRLTLDSIALCAMGARFNSFYHDDMHPFVDAMVSFLLEGGLRTRRSRLETLLNPQYERKYQEDIALQRKICKELIDERRANPSDKKDLLNAVLFGKDPKTGEKLSNEVMIDNLVTFMIAGHETTSGLLSFTTYFLIKNPEEMQKVQEEVDRIIGTGPITYQHMSQLPHVEAALREALRLWPTAAMFSVKPLNPQGPVILGGRYEIPADATIQIVGPSLGRDPSTYGADVEEFRVERMLADNFAKLPPNAWKPFGNGMRGCIGRPFAWQEAILALAMVVQNFNLTFADPSYELKIKQTLTIKPDNLYIKARLRQGIDPVGLERRLFGATHGTGTTKKQGTKHDGGGSTSDASLKPMTILFGSNSGTCEGLAQSLAGGAPAQGFTADVGLLDSAIEDFPKDRPVIIISASYEGNPPDNAASFYTWMHKADKTQISGSQIAVFGCGHKDWVSTYQKVPTVIDQVLVSKGAKAIIPRGETNVAAGTIFDDFDAWTEKLWSVLSDVSGEDAKVESLDMELSTNARASHLRHSVQDARVIKNELLTKPGVPEKRHMEFQLPTNMTYEAGDYLALLPVNNTHTISRVLRRFELPWDAQMKLAKSAHTTIPTEREMSVTVVLGAYVELNSPATRKNLAVLAKFAGHEINDVQNPSFPDKTLSVISILEKHPNINLPFAVYMSMLPPMRIRQYSISSSPLVNPSVASISYSVVDSDGHLGVTTNYLKTLTPGTTVQLAIKKSSASFHLPSDESTPIIMIGAGTGLAPFRGFVQERAVKIAAGKKLGEAALFLGCRNPEEDRIYASEIDAWQKDGVVKVFYAFSRCSEQSEGCKYAQDRVSKEQEMVSELFSNNGKVFICGNAALGRGVGKLAAKMHQERNAREGKEISEKEAEDWWESLRGKRFTVDVFD</sequence>
<keyword evidence="5 15" id="KW-0285">Flavoprotein</keyword>
<keyword evidence="13 15" id="KW-0503">Monooxygenase</keyword>
<evidence type="ECO:0000256" key="7">
    <source>
        <dbReference type="ARBA" id="ARBA00022723"/>
    </source>
</evidence>
<dbReference type="OrthoDB" id="1470350at2759"/>
<dbReference type="InterPro" id="IPR036396">
    <property type="entry name" value="Cyt_P450_sf"/>
</dbReference>
<dbReference type="FunFam" id="1.10.630.10:FF:000040">
    <property type="entry name" value="Bifunctional cytochrome P450/NADPH--P450 reductase"/>
    <property type="match status" value="1"/>
</dbReference>
<evidence type="ECO:0000256" key="5">
    <source>
        <dbReference type="ARBA" id="ARBA00022630"/>
    </source>
</evidence>
<dbReference type="CDD" id="cd11068">
    <property type="entry name" value="CYP120A1"/>
    <property type="match status" value="1"/>
</dbReference>
<keyword evidence="6 15" id="KW-0288">FMN</keyword>
<keyword evidence="7 15" id="KW-0479">Metal-binding</keyword>
<comment type="catalytic activity">
    <reaction evidence="15">
        <text>an organic molecule + reduced [NADPH--hemoprotein reductase] + O2 = an alcohol + oxidized [NADPH--hemoprotein reductase] + H2O + H(+)</text>
        <dbReference type="Rhea" id="RHEA:17149"/>
        <dbReference type="Rhea" id="RHEA-COMP:11964"/>
        <dbReference type="Rhea" id="RHEA-COMP:11965"/>
        <dbReference type="ChEBI" id="CHEBI:15377"/>
        <dbReference type="ChEBI" id="CHEBI:15378"/>
        <dbReference type="ChEBI" id="CHEBI:15379"/>
        <dbReference type="ChEBI" id="CHEBI:30879"/>
        <dbReference type="ChEBI" id="CHEBI:57618"/>
        <dbReference type="ChEBI" id="CHEBI:58210"/>
        <dbReference type="ChEBI" id="CHEBI:142491"/>
        <dbReference type="EC" id="1.14.14.1"/>
    </reaction>
</comment>
<dbReference type="PIRSF" id="PIRSF000209">
    <property type="entry name" value="Bifunctional_P450_P450R"/>
    <property type="match status" value="1"/>
</dbReference>
<evidence type="ECO:0000256" key="2">
    <source>
        <dbReference type="ARBA" id="ARBA00010018"/>
    </source>
</evidence>
<dbReference type="InterPro" id="IPR023173">
    <property type="entry name" value="NADPH_Cyt_P450_Rdtase_alpha"/>
</dbReference>
<evidence type="ECO:0000256" key="8">
    <source>
        <dbReference type="ARBA" id="ARBA00022827"/>
    </source>
</evidence>
<keyword evidence="9 15" id="KW-0521">NADP</keyword>
<dbReference type="Gene3D" id="2.40.30.10">
    <property type="entry name" value="Translation factors"/>
    <property type="match status" value="1"/>
</dbReference>
<reference evidence="20" key="1">
    <citation type="submission" date="2021-03" db="EMBL/GenBank/DDBJ databases">
        <authorList>
            <person name="Tagirdzhanova G."/>
        </authorList>
    </citation>
    <scope>NUCLEOTIDE SEQUENCE</scope>
</reference>
<evidence type="ECO:0000256" key="13">
    <source>
        <dbReference type="ARBA" id="ARBA00023033"/>
    </source>
</evidence>
<dbReference type="SUPFAM" id="SSF63380">
    <property type="entry name" value="Riboflavin synthase domain-like"/>
    <property type="match status" value="1"/>
</dbReference>
<dbReference type="PROSITE" id="PS50902">
    <property type="entry name" value="FLAVODOXIN_LIKE"/>
    <property type="match status" value="1"/>
</dbReference>
<protein>
    <recommendedName>
        <fullName evidence="15">Bifunctional cytochrome P450/NADPH--P450 reductase</fullName>
    </recommendedName>
    <domain>
        <recommendedName>
            <fullName evidence="15">Cytochrome P450</fullName>
            <ecNumber evidence="15">1.14.14.1</ecNumber>
        </recommendedName>
    </domain>
    <domain>
        <recommendedName>
            <fullName evidence="15">NADPH--cytochrome P450 reductase</fullName>
            <ecNumber evidence="15">1.6.2.4</ecNumber>
        </recommendedName>
    </domain>
</protein>
<dbReference type="InterPro" id="IPR001094">
    <property type="entry name" value="Flavdoxin-like"/>
</dbReference>
<dbReference type="SUPFAM" id="SSF48264">
    <property type="entry name" value="Cytochrome P450"/>
    <property type="match status" value="1"/>
</dbReference>
<dbReference type="Pfam" id="PF00667">
    <property type="entry name" value="FAD_binding_1"/>
    <property type="match status" value="1"/>
</dbReference>
<dbReference type="SUPFAM" id="SSF52343">
    <property type="entry name" value="Ferredoxin reductase-like, C-terminal NADP-linked domain"/>
    <property type="match status" value="1"/>
</dbReference>
<comment type="cofactor">
    <cofactor evidence="1 15 16">
        <name>heme</name>
        <dbReference type="ChEBI" id="CHEBI:30413"/>
    </cofactor>
</comment>
<dbReference type="InterPro" id="IPR001128">
    <property type="entry name" value="Cyt_P450"/>
</dbReference>
<evidence type="ECO:0000313" key="21">
    <source>
        <dbReference type="Proteomes" id="UP000664169"/>
    </source>
</evidence>
<dbReference type="InterPro" id="IPR017927">
    <property type="entry name" value="FAD-bd_FR_type"/>
</dbReference>
<dbReference type="GO" id="GO:0070330">
    <property type="term" value="F:aromatase activity"/>
    <property type="evidence" value="ECO:0007669"/>
    <property type="project" value="UniProtKB-UniRule"/>
</dbReference>
<organism evidence="20 21">
    <name type="scientific">Gomphillus americanus</name>
    <dbReference type="NCBI Taxonomy" id="1940652"/>
    <lineage>
        <taxon>Eukaryota</taxon>
        <taxon>Fungi</taxon>
        <taxon>Dikarya</taxon>
        <taxon>Ascomycota</taxon>
        <taxon>Pezizomycotina</taxon>
        <taxon>Lecanoromycetes</taxon>
        <taxon>OSLEUM clade</taxon>
        <taxon>Ostropomycetidae</taxon>
        <taxon>Ostropales</taxon>
        <taxon>Graphidaceae</taxon>
        <taxon>Gomphilloideae</taxon>
        <taxon>Gomphillus</taxon>
    </lineage>
</organism>
<dbReference type="GO" id="GO:0020037">
    <property type="term" value="F:heme binding"/>
    <property type="evidence" value="ECO:0007669"/>
    <property type="project" value="UniProtKB-UniRule"/>
</dbReference>
<dbReference type="Gene3D" id="3.40.50.80">
    <property type="entry name" value="Nucleotide-binding domain of ferredoxin-NADP reductase (FNR) module"/>
    <property type="match status" value="1"/>
</dbReference>
<evidence type="ECO:0000256" key="15">
    <source>
        <dbReference type="PIRNR" id="PIRNR000209"/>
    </source>
</evidence>
<dbReference type="InterPro" id="IPR008254">
    <property type="entry name" value="Flavodoxin/NO_synth"/>
</dbReference>
<dbReference type="InterPro" id="IPR023206">
    <property type="entry name" value="Bifunctional_P450_P450_red"/>
</dbReference>
<evidence type="ECO:0000256" key="16">
    <source>
        <dbReference type="PIRSR" id="PIRSR000209-1"/>
    </source>
</evidence>
<proteinExistence type="inferred from homology"/>
<dbReference type="EMBL" id="CAJPDQ010000044">
    <property type="protein sequence ID" value="CAF9932399.1"/>
    <property type="molecule type" value="Genomic_DNA"/>
</dbReference>
<evidence type="ECO:0000256" key="12">
    <source>
        <dbReference type="ARBA" id="ARBA00023004"/>
    </source>
</evidence>
<comment type="caution">
    <text evidence="20">The sequence shown here is derived from an EMBL/GenBank/DDBJ whole genome shotgun (WGS) entry which is preliminary data.</text>
</comment>
<evidence type="ECO:0000256" key="17">
    <source>
        <dbReference type="SAM" id="MobiDB-lite"/>
    </source>
</evidence>
<keyword evidence="3 15" id="KW-0813">Transport</keyword>
<comment type="similarity">
    <text evidence="2 15">In the N-terminal section; belongs to the cytochrome P450 family.</text>
</comment>
<dbReference type="SUPFAM" id="SSF52218">
    <property type="entry name" value="Flavoproteins"/>
    <property type="match status" value="1"/>
</dbReference>
<dbReference type="GO" id="GO:0003958">
    <property type="term" value="F:NADPH-hemoprotein reductase activity"/>
    <property type="evidence" value="ECO:0007669"/>
    <property type="project" value="UniProtKB-UniRule"/>
</dbReference>
<keyword evidence="8 15" id="KW-0274">FAD</keyword>
<dbReference type="GO" id="GO:0005829">
    <property type="term" value="C:cytosol"/>
    <property type="evidence" value="ECO:0007669"/>
    <property type="project" value="TreeGrafter"/>
</dbReference>
<feature type="domain" description="FAD-binding FR-type" evidence="19">
    <location>
        <begin position="670"/>
        <end position="884"/>
    </location>
</feature>
<dbReference type="EC" id="1.6.2.4" evidence="15"/>
<accession>A0A8H3G078</accession>
<dbReference type="InterPro" id="IPR039261">
    <property type="entry name" value="FNR_nucleotide-bd"/>
</dbReference>
<keyword evidence="11 15" id="KW-0560">Oxidoreductase</keyword>
<evidence type="ECO:0000313" key="20">
    <source>
        <dbReference type="EMBL" id="CAF9932399.1"/>
    </source>
</evidence>